<protein>
    <submittedName>
        <fullName evidence="2">Putative ribosome biogenesis GTPase RsgA</fullName>
    </submittedName>
</protein>
<dbReference type="InterPro" id="IPR027417">
    <property type="entry name" value="P-loop_NTPase"/>
</dbReference>
<feature type="domain" description="ATPase dynein-related AAA" evidence="1">
    <location>
        <begin position="48"/>
        <end position="125"/>
    </location>
</feature>
<dbReference type="GO" id="GO:0016887">
    <property type="term" value="F:ATP hydrolysis activity"/>
    <property type="evidence" value="ECO:0007669"/>
    <property type="project" value="InterPro"/>
</dbReference>
<dbReference type="GO" id="GO:0005524">
    <property type="term" value="F:ATP binding"/>
    <property type="evidence" value="ECO:0007669"/>
    <property type="project" value="InterPro"/>
</dbReference>
<evidence type="ECO:0000259" key="1">
    <source>
        <dbReference type="Pfam" id="PF07728"/>
    </source>
</evidence>
<dbReference type="Gene3D" id="3.40.50.300">
    <property type="entry name" value="P-loop containing nucleotide triphosphate hydrolases"/>
    <property type="match status" value="1"/>
</dbReference>
<comment type="caution">
    <text evidence="2">The sequence shown here is derived from an EMBL/GenBank/DDBJ whole genome shotgun (WGS) entry which is preliminary data.</text>
</comment>
<evidence type="ECO:0000313" key="2">
    <source>
        <dbReference type="EMBL" id="TWU34201.1"/>
    </source>
</evidence>
<dbReference type="EMBL" id="SJPV01000008">
    <property type="protein sequence ID" value="TWU34201.1"/>
    <property type="molecule type" value="Genomic_DNA"/>
</dbReference>
<accession>A0A5C6DEN5</accession>
<dbReference type="AlphaFoldDB" id="A0A5C6DEN5"/>
<sequence>MIATDASNPFATRFVRPGAIAYQFFNGSDRDEALLQLAEQIANYRFSLIQGPHGTGKSTLIRSLAPLLNRRFGQVREVQLHSLSPWQRDSTRYRHASTNRALVFSELKHLGRSDLLVIDGVEQLAWYDVLRVRWYAQAKAVHVLATSHRPIQGFQSLRNTTLSPDQMEALTDQRLSGLSDQVKKTIRNHLATRTSTTAANLRECWFECYDILEHLRRQYGNSTHRGDGPITASK</sequence>
<proteinExistence type="predicted"/>
<keyword evidence="3" id="KW-1185">Reference proteome</keyword>
<reference evidence="2 3" key="1">
    <citation type="submission" date="2019-02" db="EMBL/GenBank/DDBJ databases">
        <title>Deep-cultivation of Planctomycetes and their phenomic and genomic characterization uncovers novel biology.</title>
        <authorList>
            <person name="Wiegand S."/>
            <person name="Jogler M."/>
            <person name="Boedeker C."/>
            <person name="Pinto D."/>
            <person name="Vollmers J."/>
            <person name="Rivas-Marin E."/>
            <person name="Kohn T."/>
            <person name="Peeters S.H."/>
            <person name="Heuer A."/>
            <person name="Rast P."/>
            <person name="Oberbeckmann S."/>
            <person name="Bunk B."/>
            <person name="Jeske O."/>
            <person name="Meyerdierks A."/>
            <person name="Storesund J.E."/>
            <person name="Kallscheuer N."/>
            <person name="Luecker S."/>
            <person name="Lage O.M."/>
            <person name="Pohl T."/>
            <person name="Merkel B.J."/>
            <person name="Hornburger P."/>
            <person name="Mueller R.-W."/>
            <person name="Bruemmer F."/>
            <person name="Labrenz M."/>
            <person name="Spormann A.M."/>
            <person name="Op Den Camp H."/>
            <person name="Overmann J."/>
            <person name="Amann R."/>
            <person name="Jetten M.S.M."/>
            <person name="Mascher T."/>
            <person name="Medema M.H."/>
            <person name="Devos D.P."/>
            <person name="Kaster A.-K."/>
            <person name="Ovreas L."/>
            <person name="Rohde M."/>
            <person name="Galperin M.Y."/>
            <person name="Jogler C."/>
        </authorList>
    </citation>
    <scope>NUCLEOTIDE SEQUENCE [LARGE SCALE GENOMIC DNA]</scope>
    <source>
        <strain evidence="2 3">Poly41</strain>
    </source>
</reference>
<dbReference type="Proteomes" id="UP000319143">
    <property type="component" value="Unassembled WGS sequence"/>
</dbReference>
<dbReference type="InterPro" id="IPR011704">
    <property type="entry name" value="ATPase_dyneun-rel_AAA"/>
</dbReference>
<dbReference type="SUPFAM" id="SSF52540">
    <property type="entry name" value="P-loop containing nucleoside triphosphate hydrolases"/>
    <property type="match status" value="1"/>
</dbReference>
<name>A0A5C6DEN5_9BACT</name>
<gene>
    <name evidence="2" type="primary">rsgA_3</name>
    <name evidence="2" type="ORF">Poly41_43470</name>
</gene>
<dbReference type="RefSeq" id="WP_146528616.1">
    <property type="nucleotide sequence ID" value="NZ_SJPV01000008.1"/>
</dbReference>
<dbReference type="Pfam" id="PF07728">
    <property type="entry name" value="AAA_5"/>
    <property type="match status" value="1"/>
</dbReference>
<evidence type="ECO:0000313" key="3">
    <source>
        <dbReference type="Proteomes" id="UP000319143"/>
    </source>
</evidence>
<dbReference type="OrthoDB" id="282562at2"/>
<organism evidence="2 3">
    <name type="scientific">Novipirellula artificiosorum</name>
    <dbReference type="NCBI Taxonomy" id="2528016"/>
    <lineage>
        <taxon>Bacteria</taxon>
        <taxon>Pseudomonadati</taxon>
        <taxon>Planctomycetota</taxon>
        <taxon>Planctomycetia</taxon>
        <taxon>Pirellulales</taxon>
        <taxon>Pirellulaceae</taxon>
        <taxon>Novipirellula</taxon>
    </lineage>
</organism>